<proteinExistence type="predicted"/>
<name>A0A6C0BTH9_9ZZZZ</name>
<evidence type="ECO:0000256" key="1">
    <source>
        <dbReference type="SAM" id="MobiDB-lite"/>
    </source>
</evidence>
<feature type="region of interest" description="Disordered" evidence="1">
    <location>
        <begin position="1"/>
        <end position="26"/>
    </location>
</feature>
<evidence type="ECO:0000313" key="2">
    <source>
        <dbReference type="EMBL" id="QHS94879.1"/>
    </source>
</evidence>
<dbReference type="AlphaFoldDB" id="A0A6C0BTH9"/>
<organism evidence="2">
    <name type="scientific">viral metagenome</name>
    <dbReference type="NCBI Taxonomy" id="1070528"/>
    <lineage>
        <taxon>unclassified sequences</taxon>
        <taxon>metagenomes</taxon>
        <taxon>organismal metagenomes</taxon>
    </lineage>
</organism>
<sequence>MRTLNGRAKNASSLINSASTGSCGGPAKGGVVQAVAYPRIAKGVLLSRAPNQRQMVCSMGNMVRQYRYQAGKKILG</sequence>
<protein>
    <submittedName>
        <fullName evidence="2">Uncharacterized protein</fullName>
    </submittedName>
</protein>
<dbReference type="PROSITE" id="PS51257">
    <property type="entry name" value="PROKAR_LIPOPROTEIN"/>
    <property type="match status" value="1"/>
</dbReference>
<reference evidence="2" key="1">
    <citation type="journal article" date="2020" name="Nature">
        <title>Giant virus diversity and host interactions through global metagenomics.</title>
        <authorList>
            <person name="Schulz F."/>
            <person name="Roux S."/>
            <person name="Paez-Espino D."/>
            <person name="Jungbluth S."/>
            <person name="Walsh D.A."/>
            <person name="Denef V.J."/>
            <person name="McMahon K.D."/>
            <person name="Konstantinidis K.T."/>
            <person name="Eloe-Fadrosh E.A."/>
            <person name="Kyrpides N.C."/>
            <person name="Woyke T."/>
        </authorList>
    </citation>
    <scope>NUCLEOTIDE SEQUENCE</scope>
    <source>
        <strain evidence="2">GVMAG-M-3300018428-16</strain>
    </source>
</reference>
<dbReference type="EMBL" id="MN739234">
    <property type="protein sequence ID" value="QHS94879.1"/>
    <property type="molecule type" value="Genomic_DNA"/>
</dbReference>
<feature type="compositionally biased region" description="Polar residues" evidence="1">
    <location>
        <begin position="10"/>
        <end position="21"/>
    </location>
</feature>
<accession>A0A6C0BTH9</accession>